<dbReference type="Pfam" id="PF12560">
    <property type="entry name" value="RAG1_imp_bd"/>
    <property type="match status" value="1"/>
</dbReference>
<dbReference type="Gene3D" id="3.30.40.10">
    <property type="entry name" value="Zinc/RING finger domain, C3HC4 (zinc finger)"/>
    <property type="match status" value="1"/>
</dbReference>
<evidence type="ECO:0000313" key="7">
    <source>
        <dbReference type="RefSeq" id="XP_065642760.1"/>
    </source>
</evidence>
<dbReference type="GeneID" id="136074380"/>
<protein>
    <submittedName>
        <fullName evidence="7">Uncharacterized protein LOC136074380</fullName>
    </submittedName>
</protein>
<dbReference type="InterPro" id="IPR017907">
    <property type="entry name" value="Znf_RING_CS"/>
</dbReference>
<reference evidence="7" key="2">
    <citation type="submission" date="2025-08" db="UniProtKB">
        <authorList>
            <consortium name="RefSeq"/>
        </authorList>
    </citation>
    <scope>IDENTIFICATION</scope>
</reference>
<dbReference type="InterPro" id="IPR001841">
    <property type="entry name" value="Znf_RING"/>
</dbReference>
<organism evidence="6 7">
    <name type="scientific">Hydra vulgaris</name>
    <name type="common">Hydra</name>
    <name type="synonym">Hydra attenuata</name>
    <dbReference type="NCBI Taxonomy" id="6087"/>
    <lineage>
        <taxon>Eukaryota</taxon>
        <taxon>Metazoa</taxon>
        <taxon>Cnidaria</taxon>
        <taxon>Hydrozoa</taxon>
        <taxon>Hydroidolina</taxon>
        <taxon>Anthoathecata</taxon>
        <taxon>Aplanulata</taxon>
        <taxon>Hydridae</taxon>
        <taxon>Hydra</taxon>
    </lineage>
</organism>
<dbReference type="PANTHER" id="PTHR31424">
    <property type="entry name" value="PROTEIN CBG23806"/>
    <property type="match status" value="1"/>
</dbReference>
<evidence type="ECO:0000256" key="4">
    <source>
        <dbReference type="PROSITE-ProRule" id="PRU00175"/>
    </source>
</evidence>
<evidence type="ECO:0000313" key="6">
    <source>
        <dbReference type="Proteomes" id="UP001652625"/>
    </source>
</evidence>
<feature type="domain" description="RING-type" evidence="5">
    <location>
        <begin position="165"/>
        <end position="208"/>
    </location>
</feature>
<dbReference type="PROSITE" id="PS50089">
    <property type="entry name" value="ZF_RING_2"/>
    <property type="match status" value="1"/>
</dbReference>
<proteinExistence type="predicted"/>
<keyword evidence="1" id="KW-0479">Metal-binding</keyword>
<dbReference type="InterPro" id="IPR013083">
    <property type="entry name" value="Znf_RING/FYVE/PHD"/>
</dbReference>
<dbReference type="InterPro" id="IPR035714">
    <property type="entry name" value="RAG1_imp-bd"/>
</dbReference>
<dbReference type="PROSITE" id="PS00518">
    <property type="entry name" value="ZF_RING_1"/>
    <property type="match status" value="1"/>
</dbReference>
<name>A0ABM4B1X7_HYDVU</name>
<gene>
    <name evidence="7" type="primary">LOC136074380</name>
</gene>
<dbReference type="RefSeq" id="XP_065642760.1">
    <property type="nucleotide sequence ID" value="XM_065786688.1"/>
</dbReference>
<dbReference type="Proteomes" id="UP001652625">
    <property type="component" value="Chromosome 01"/>
</dbReference>
<evidence type="ECO:0000256" key="1">
    <source>
        <dbReference type="ARBA" id="ARBA00022723"/>
    </source>
</evidence>
<reference evidence="6" key="1">
    <citation type="submission" date="2025-05" db="UniProtKB">
        <authorList>
            <consortium name="RefSeq"/>
        </authorList>
    </citation>
    <scope>NUCLEOTIDE SEQUENCE [LARGE SCALE GENOMIC DNA]</scope>
</reference>
<keyword evidence="6" id="KW-1185">Reference proteome</keyword>
<sequence>MELHYENLNYLCRTCAKWIGKRQYSLTNNLKTIIEQVFLVKFEEIENIHPKNICHKCYCTINNANKRRTTTSLSLYTNWQPHSINCATCQMAENVRHGTVFTRSLLKKSKLIKKIYISCKYKKCWTIAMFNSIKENILPIHNLNIGIDISELQNELNPFLELCLCCKCNKIPQMPVTLKSCEHLFCFLCLVEEMKNKYIDETFCPKCNKKIYIDDMVTSKKTNSLLQMLTLVCNLCKQKFNALKEYEIFKTHKSLCHNELLLSTSLLTSSSNSKKSINDIFEINKDSDIPQELEEAAFHIIKQKMAKSGQKTIEFKSGGPRPMIFTHAPKAYVNSAQAAQSTLRLRNTNIAKHFETLAGNLNDAVANQTSKLLNSLSQDTRHSILDNAGLNHSEISASVMVAMKTDMGVPWEKLKIMSRDNSIRVFIFGDYEFLCSLYGISGASGKHCCLFCYATTNEMKVCKKERTGIESRTLENLQADFERFMKDGGIKKKAKFYNNVIAEPILRIPLNQVSLPSLHIALGVYLKFFNMFEEEAHEVDIMMAASLKNKNCLLSQPYQDYILKQQKILNLKRCIDKLDDQIQLVNDTVAIAILNNEDCVENIQSLYIPQLNLLNETKMEKVKIVIKFNKYNFVKIRLFYVIFDMRIKNMFF</sequence>
<keyword evidence="3" id="KW-0862">Zinc</keyword>
<evidence type="ECO:0000256" key="3">
    <source>
        <dbReference type="ARBA" id="ARBA00022833"/>
    </source>
</evidence>
<dbReference type="SUPFAM" id="SSF57850">
    <property type="entry name" value="RING/U-box"/>
    <property type="match status" value="1"/>
</dbReference>
<evidence type="ECO:0000259" key="5">
    <source>
        <dbReference type="PROSITE" id="PS50089"/>
    </source>
</evidence>
<keyword evidence="2 4" id="KW-0863">Zinc-finger</keyword>
<evidence type="ECO:0000256" key="2">
    <source>
        <dbReference type="ARBA" id="ARBA00022771"/>
    </source>
</evidence>
<accession>A0ABM4B1X7</accession>